<comment type="caution">
    <text evidence="2">The sequence shown here is derived from an EMBL/GenBank/DDBJ whole genome shotgun (WGS) entry which is preliminary data.</text>
</comment>
<evidence type="ECO:0000313" key="3">
    <source>
        <dbReference type="Proteomes" id="UP000654075"/>
    </source>
</evidence>
<feature type="region of interest" description="Disordered" evidence="1">
    <location>
        <begin position="358"/>
        <end position="393"/>
    </location>
</feature>
<feature type="compositionally biased region" description="Basic and acidic residues" evidence="1">
    <location>
        <begin position="358"/>
        <end position="371"/>
    </location>
</feature>
<sequence length="393" mass="43032">MPWPTIALCWNKNDVEAVNLMPDQDYTYFKTFNWSSVRQTCSSPGEVWASSPVIYGSAPPHALTTKVKCASWTTGTNFTNTLEHAYQLQTRDNATCVSFNEGGALQDSQRGVNHVDGLFMQWWTQPKVGFHLSTASAIYIVDSELATSKDLVDHVMSGLILTHDIILGWGTILEFEMDTLTDGSVIDLKTSLCTYFMTWVGLPPCSTGRKTRYYKPTFSSAPGGTFEKTGTFEEATLAFLQIRVRSFMSKTTIIRSKTFDEVWSALGGTWASAMLIMSLFFVRKSVSDPQGKEIVAKEVCVSRLQTLSSVSDLEALILESLDNANALQKTTGVSVDGLSVLTTYSKAAEKVVGGVRTARSEAETLRQHGEEESGSDTSDSSPGESSKICGKLC</sequence>
<keyword evidence="3" id="KW-1185">Reference proteome</keyword>
<accession>A0A813D8J4</accession>
<evidence type="ECO:0000256" key="1">
    <source>
        <dbReference type="SAM" id="MobiDB-lite"/>
    </source>
</evidence>
<dbReference type="EMBL" id="CAJNNV010000399">
    <property type="protein sequence ID" value="CAE8582479.1"/>
    <property type="molecule type" value="Genomic_DNA"/>
</dbReference>
<protein>
    <submittedName>
        <fullName evidence="2">Uncharacterized protein</fullName>
    </submittedName>
</protein>
<organism evidence="2 3">
    <name type="scientific">Polarella glacialis</name>
    <name type="common">Dinoflagellate</name>
    <dbReference type="NCBI Taxonomy" id="89957"/>
    <lineage>
        <taxon>Eukaryota</taxon>
        <taxon>Sar</taxon>
        <taxon>Alveolata</taxon>
        <taxon>Dinophyceae</taxon>
        <taxon>Suessiales</taxon>
        <taxon>Suessiaceae</taxon>
        <taxon>Polarella</taxon>
    </lineage>
</organism>
<gene>
    <name evidence="2" type="ORF">PGLA1383_LOCUS1465</name>
</gene>
<dbReference type="AlphaFoldDB" id="A0A813D8J4"/>
<name>A0A813D8J4_POLGL</name>
<evidence type="ECO:0000313" key="2">
    <source>
        <dbReference type="EMBL" id="CAE8582479.1"/>
    </source>
</evidence>
<dbReference type="Proteomes" id="UP000654075">
    <property type="component" value="Unassembled WGS sequence"/>
</dbReference>
<reference evidence="2" key="1">
    <citation type="submission" date="2021-02" db="EMBL/GenBank/DDBJ databases">
        <authorList>
            <person name="Dougan E. K."/>
            <person name="Rhodes N."/>
            <person name="Thang M."/>
            <person name="Chan C."/>
        </authorList>
    </citation>
    <scope>NUCLEOTIDE SEQUENCE</scope>
</reference>
<proteinExistence type="predicted"/>
<feature type="compositionally biased region" description="Low complexity" evidence="1">
    <location>
        <begin position="375"/>
        <end position="386"/>
    </location>
</feature>